<evidence type="ECO:0000313" key="2">
    <source>
        <dbReference type="EnsemblMetazoa" id="PPA44870.1"/>
    </source>
</evidence>
<proteinExistence type="predicted"/>
<name>A0A2A6CFI3_PRIPA</name>
<reference evidence="3" key="1">
    <citation type="journal article" date="2008" name="Nat. Genet.">
        <title>The Pristionchus pacificus genome provides a unique perspective on nematode lifestyle and parasitism.</title>
        <authorList>
            <person name="Dieterich C."/>
            <person name="Clifton S.W."/>
            <person name="Schuster L.N."/>
            <person name="Chinwalla A."/>
            <person name="Delehaunty K."/>
            <person name="Dinkelacker I."/>
            <person name="Fulton L."/>
            <person name="Fulton R."/>
            <person name="Godfrey J."/>
            <person name="Minx P."/>
            <person name="Mitreva M."/>
            <person name="Roeseler W."/>
            <person name="Tian H."/>
            <person name="Witte H."/>
            <person name="Yang S.P."/>
            <person name="Wilson R.K."/>
            <person name="Sommer R.J."/>
        </authorList>
    </citation>
    <scope>NUCLEOTIDE SEQUENCE [LARGE SCALE GENOMIC DNA]</scope>
    <source>
        <strain evidence="3">PS312</strain>
    </source>
</reference>
<evidence type="ECO:0000256" key="1">
    <source>
        <dbReference type="SAM" id="MobiDB-lite"/>
    </source>
</evidence>
<dbReference type="Proteomes" id="UP000005239">
    <property type="component" value="Unassembled WGS sequence"/>
</dbReference>
<dbReference type="AlphaFoldDB" id="A0A2A6CFI3"/>
<organism evidence="2 3">
    <name type="scientific">Pristionchus pacificus</name>
    <name type="common">Parasitic nematode worm</name>
    <dbReference type="NCBI Taxonomy" id="54126"/>
    <lineage>
        <taxon>Eukaryota</taxon>
        <taxon>Metazoa</taxon>
        <taxon>Ecdysozoa</taxon>
        <taxon>Nematoda</taxon>
        <taxon>Chromadorea</taxon>
        <taxon>Rhabditida</taxon>
        <taxon>Rhabditina</taxon>
        <taxon>Diplogasteromorpha</taxon>
        <taxon>Diplogasteroidea</taxon>
        <taxon>Neodiplogasteridae</taxon>
        <taxon>Pristionchus</taxon>
    </lineage>
</organism>
<sequence>MQNEYILHFSISWRSLIFDLRYRNPSFNRLSCCPQQRPAQQQAHNTLGRINDHTPSSSLQAIDHTTAPPHRTSSTSSSNLLTESNERAVPLLGLSPSSSLSLDGAIREPIAPNRVKTLAAILKSHRPQQNTGNDGALNRALREMIARHSAIESTHN</sequence>
<protein>
    <submittedName>
        <fullName evidence="2">Uncharacterized protein</fullName>
    </submittedName>
</protein>
<feature type="region of interest" description="Disordered" evidence="1">
    <location>
        <begin position="34"/>
        <end position="82"/>
    </location>
</feature>
<evidence type="ECO:0000313" key="3">
    <source>
        <dbReference type="Proteomes" id="UP000005239"/>
    </source>
</evidence>
<keyword evidence="3" id="KW-1185">Reference proteome</keyword>
<feature type="compositionally biased region" description="Low complexity" evidence="1">
    <location>
        <begin position="73"/>
        <end position="82"/>
    </location>
</feature>
<feature type="compositionally biased region" description="Low complexity" evidence="1">
    <location>
        <begin position="34"/>
        <end position="43"/>
    </location>
</feature>
<dbReference type="EnsemblMetazoa" id="PPA44870.1">
    <property type="protein sequence ID" value="PPA44870.1"/>
    <property type="gene ID" value="WBGene00283239"/>
</dbReference>
<gene>
    <name evidence="2" type="primary">WBGene00283239</name>
</gene>
<reference evidence="2" key="2">
    <citation type="submission" date="2022-06" db="UniProtKB">
        <authorList>
            <consortium name="EnsemblMetazoa"/>
        </authorList>
    </citation>
    <scope>IDENTIFICATION</scope>
    <source>
        <strain evidence="2">PS312</strain>
    </source>
</reference>
<accession>A0A2A6CFI3</accession>
<accession>A0A8R1Z337</accession>